<comment type="caution">
    <text evidence="1">The sequence shown here is derived from an EMBL/GenBank/DDBJ whole genome shotgun (WGS) entry which is preliminary data.</text>
</comment>
<sequence>MNSSKSLSCPNCNGNYFKMKRQATYVYTYNINTELTEQWSEEGEALPFLFDNREQTDSKEFLECAQCGETFPCQLLTDKEKISVTILQKAIRSDFKEEPEFFG</sequence>
<protein>
    <submittedName>
        <fullName evidence="1">Uncharacterized protein</fullName>
    </submittedName>
</protein>
<evidence type="ECO:0000313" key="1">
    <source>
        <dbReference type="EMBL" id="MDW8801918.1"/>
    </source>
</evidence>
<evidence type="ECO:0000313" key="2">
    <source>
        <dbReference type="Proteomes" id="UP001281656"/>
    </source>
</evidence>
<reference evidence="1 2" key="1">
    <citation type="submission" date="2023-04" db="EMBL/GenBank/DDBJ databases">
        <title>Clostridium tannerae sp. nov., isolated from the fecal material of an alpaca.</title>
        <authorList>
            <person name="Miller S."/>
            <person name="Hendry M."/>
            <person name="King J."/>
            <person name="Sankaranarayanan K."/>
            <person name="Lawson P.A."/>
        </authorList>
    </citation>
    <scope>NUCLEOTIDE SEQUENCE [LARGE SCALE GENOMIC DNA]</scope>
    <source>
        <strain evidence="1 2">A1-XYC3</strain>
    </source>
</reference>
<proteinExistence type="predicted"/>
<keyword evidence="2" id="KW-1185">Reference proteome</keyword>
<dbReference type="RefSeq" id="WP_261670147.1">
    <property type="nucleotide sequence ID" value="NZ_JARUJP010000014.1"/>
</dbReference>
<name>A0ABU4JUU7_9CLOT</name>
<gene>
    <name evidence="1" type="ORF">P8V03_12245</name>
</gene>
<dbReference type="Proteomes" id="UP001281656">
    <property type="component" value="Unassembled WGS sequence"/>
</dbReference>
<dbReference type="EMBL" id="JARUJP010000014">
    <property type="protein sequence ID" value="MDW8801918.1"/>
    <property type="molecule type" value="Genomic_DNA"/>
</dbReference>
<accession>A0ABU4JUU7</accession>
<organism evidence="1 2">
    <name type="scientific">Clostridium tanneri</name>
    <dbReference type="NCBI Taxonomy" id="3037988"/>
    <lineage>
        <taxon>Bacteria</taxon>
        <taxon>Bacillati</taxon>
        <taxon>Bacillota</taxon>
        <taxon>Clostridia</taxon>
        <taxon>Eubacteriales</taxon>
        <taxon>Clostridiaceae</taxon>
        <taxon>Clostridium</taxon>
    </lineage>
</organism>